<dbReference type="CDD" id="cd01168">
    <property type="entry name" value="adenosine_kinase"/>
    <property type="match status" value="1"/>
</dbReference>
<comment type="similarity">
    <text evidence="1">Belongs to the carbohydrate kinase PfkB family.</text>
</comment>
<keyword evidence="6" id="KW-1185">Reference proteome</keyword>
<comment type="caution">
    <text evidence="5">The sequence shown here is derived from an EMBL/GenBank/DDBJ whole genome shotgun (WGS) entry which is preliminary data.</text>
</comment>
<dbReference type="GO" id="GO:0016301">
    <property type="term" value="F:kinase activity"/>
    <property type="evidence" value="ECO:0007669"/>
    <property type="project" value="UniProtKB-KW"/>
</dbReference>
<dbReference type="PANTHER" id="PTHR43320:SF3">
    <property type="entry name" value="CARBOHYDRATE KINASE PFKB DOMAIN-CONTAINING PROTEIN"/>
    <property type="match status" value="1"/>
</dbReference>
<dbReference type="Pfam" id="PF00294">
    <property type="entry name" value="PfkB"/>
    <property type="match status" value="1"/>
</dbReference>
<dbReference type="InterPro" id="IPR029056">
    <property type="entry name" value="Ribokinase-like"/>
</dbReference>
<dbReference type="PANTHER" id="PTHR43320">
    <property type="entry name" value="SUGAR KINASE"/>
    <property type="match status" value="1"/>
</dbReference>
<dbReference type="Gene3D" id="3.40.1190.20">
    <property type="match status" value="1"/>
</dbReference>
<evidence type="ECO:0000256" key="1">
    <source>
        <dbReference type="ARBA" id="ARBA00010688"/>
    </source>
</evidence>
<keyword evidence="3 5" id="KW-0418">Kinase</keyword>
<gene>
    <name evidence="5" type="ORF">GGD88_003467</name>
</gene>
<proteinExistence type="inferred from homology"/>
<dbReference type="AlphaFoldDB" id="A0A7W6S3I6"/>
<dbReference type="PROSITE" id="PS00584">
    <property type="entry name" value="PFKB_KINASES_2"/>
    <property type="match status" value="1"/>
</dbReference>
<reference evidence="5 6" key="1">
    <citation type="submission" date="2020-08" db="EMBL/GenBank/DDBJ databases">
        <title>Genome sequencing of Purple Non-Sulfur Bacteria from various extreme environments.</title>
        <authorList>
            <person name="Mayer M."/>
        </authorList>
    </citation>
    <scope>NUCLEOTIDE SEQUENCE [LARGE SCALE GENOMIC DNA]</scope>
    <source>
        <strain evidence="5 6">JA135</strain>
    </source>
</reference>
<dbReference type="Proteomes" id="UP000555728">
    <property type="component" value="Unassembled WGS sequence"/>
</dbReference>
<dbReference type="SUPFAM" id="SSF53613">
    <property type="entry name" value="Ribokinase-like"/>
    <property type="match status" value="1"/>
</dbReference>
<evidence type="ECO:0000256" key="3">
    <source>
        <dbReference type="ARBA" id="ARBA00022777"/>
    </source>
</evidence>
<evidence type="ECO:0000313" key="5">
    <source>
        <dbReference type="EMBL" id="MBB4287710.1"/>
    </source>
</evidence>
<accession>A0A7W6S3I6</accession>
<dbReference type="InterPro" id="IPR011611">
    <property type="entry name" value="PfkB_dom"/>
</dbReference>
<organism evidence="5 6">
    <name type="scientific">Roseospira goensis</name>
    <dbReference type="NCBI Taxonomy" id="391922"/>
    <lineage>
        <taxon>Bacteria</taxon>
        <taxon>Pseudomonadati</taxon>
        <taxon>Pseudomonadota</taxon>
        <taxon>Alphaproteobacteria</taxon>
        <taxon>Rhodospirillales</taxon>
        <taxon>Rhodospirillaceae</taxon>
        <taxon>Roseospira</taxon>
    </lineage>
</organism>
<name>A0A7W6S3I6_9PROT</name>
<sequence>MTAPRYDVVAVGNAIVDVLSHADEAFLDRHGMHKGAMMLIDKDRAGALYDAMGPGIEMSGGSAANTVAGLASLGARAAFVGKVADDQLGRIFRHDITAIGAQYDTAPLNGEAGDETTDKTTARCLIMVTPDGQRTMNTYLGACTALGPDDIDEALFASGLITYVEGYLWDEPRAKEAIVKAARAARDAGRKVALTLSDSFCVDRHRAEFIELTSGFVDVLFANEQEIKALYETDDLDAAIARLKGHAEIAAVTRSEKGSLVIVGDEVLTVPAEPVAQVVDTTGAGDLYAAGFLRGLTSGRSLTDCARMGSVCAAEIISHFGPRPEVASLADLVSTRMGRAA</sequence>
<evidence type="ECO:0000313" key="6">
    <source>
        <dbReference type="Proteomes" id="UP000555728"/>
    </source>
</evidence>
<feature type="domain" description="Carbohydrate kinase PfkB" evidence="4">
    <location>
        <begin position="59"/>
        <end position="323"/>
    </location>
</feature>
<dbReference type="InterPro" id="IPR052700">
    <property type="entry name" value="Carb_kinase_PfkB-like"/>
</dbReference>
<protein>
    <submittedName>
        <fullName evidence="5">Sugar/nucleoside kinase (Ribokinase family)</fullName>
    </submittedName>
</protein>
<dbReference type="RefSeq" id="WP_184437732.1">
    <property type="nucleotide sequence ID" value="NZ_JACIGI010000048.1"/>
</dbReference>
<dbReference type="InterPro" id="IPR002173">
    <property type="entry name" value="Carboh/pur_kinase_PfkB_CS"/>
</dbReference>
<keyword evidence="2" id="KW-0808">Transferase</keyword>
<evidence type="ECO:0000259" key="4">
    <source>
        <dbReference type="Pfam" id="PF00294"/>
    </source>
</evidence>
<evidence type="ECO:0000256" key="2">
    <source>
        <dbReference type="ARBA" id="ARBA00022679"/>
    </source>
</evidence>
<dbReference type="EMBL" id="JACIGI010000048">
    <property type="protein sequence ID" value="MBB4287710.1"/>
    <property type="molecule type" value="Genomic_DNA"/>
</dbReference>